<feature type="compositionally biased region" description="Basic and acidic residues" evidence="14">
    <location>
        <begin position="7"/>
        <end position="26"/>
    </location>
</feature>
<feature type="compositionally biased region" description="Basic and acidic residues" evidence="14">
    <location>
        <begin position="377"/>
        <end position="387"/>
    </location>
</feature>
<evidence type="ECO:0000256" key="7">
    <source>
        <dbReference type="ARBA" id="ARBA00022795"/>
    </source>
</evidence>
<accession>A0A1H8BEV8</accession>
<dbReference type="InterPro" id="IPR006136">
    <property type="entry name" value="FlhB"/>
</dbReference>
<feature type="region of interest" description="Disordered" evidence="14">
    <location>
        <begin position="1"/>
        <end position="29"/>
    </location>
</feature>
<proteinExistence type="inferred from homology"/>
<dbReference type="AlphaFoldDB" id="A0A1H8BEV8"/>
<keyword evidence="7 13" id="KW-1005">Bacterial flagellum biogenesis</keyword>
<dbReference type="InterPro" id="IPR006135">
    <property type="entry name" value="T3SS_substrate_exporter"/>
</dbReference>
<evidence type="ECO:0000256" key="2">
    <source>
        <dbReference type="ARBA" id="ARBA00010690"/>
    </source>
</evidence>
<keyword evidence="9 13" id="KW-1133">Transmembrane helix</keyword>
<dbReference type="PRINTS" id="PR00950">
    <property type="entry name" value="TYPE3IMSPROT"/>
</dbReference>
<evidence type="ECO:0000256" key="11">
    <source>
        <dbReference type="ARBA" id="ARBA00023225"/>
    </source>
</evidence>
<dbReference type="Proteomes" id="UP000183898">
    <property type="component" value="Unassembled WGS sequence"/>
</dbReference>
<evidence type="ECO:0000256" key="12">
    <source>
        <dbReference type="ARBA" id="ARBA00025078"/>
    </source>
</evidence>
<name>A0A1H8BEV8_9PROT</name>
<dbReference type="FunFam" id="3.40.1690.10:FF:000001">
    <property type="entry name" value="Flagellar biosynthetic protein FlhB"/>
    <property type="match status" value="1"/>
</dbReference>
<dbReference type="EMBL" id="FOCT01000001">
    <property type="protein sequence ID" value="SEM80397.1"/>
    <property type="molecule type" value="Genomic_DNA"/>
</dbReference>
<comment type="function">
    <text evidence="12 13">Required for formation of the rod structure in the basal body of the flagellar apparatus. Together with FliI and FliH, may constitute the export apparatus of flagellin.</text>
</comment>
<feature type="transmembrane region" description="Helical" evidence="13">
    <location>
        <begin position="189"/>
        <end position="211"/>
    </location>
</feature>
<dbReference type="SUPFAM" id="SSF160544">
    <property type="entry name" value="EscU C-terminal domain-like"/>
    <property type="match status" value="1"/>
</dbReference>
<evidence type="ECO:0000256" key="6">
    <source>
        <dbReference type="ARBA" id="ARBA00022692"/>
    </source>
</evidence>
<keyword evidence="8 13" id="KW-0653">Protein transport</keyword>
<reference evidence="15 16" key="1">
    <citation type="submission" date="2016-10" db="EMBL/GenBank/DDBJ databases">
        <authorList>
            <person name="de Groot N.N."/>
        </authorList>
    </citation>
    <scope>NUCLEOTIDE SEQUENCE [LARGE SCALE GENOMIC DNA]</scope>
    <source>
        <strain evidence="15 16">Nl18</strain>
    </source>
</reference>
<evidence type="ECO:0000313" key="16">
    <source>
        <dbReference type="Proteomes" id="UP000183898"/>
    </source>
</evidence>
<evidence type="ECO:0000256" key="13">
    <source>
        <dbReference type="RuleBase" id="RU364091"/>
    </source>
</evidence>
<sequence length="398" mass="44656">MSEESDQERTEPASPRRLEKSREEGQAPRSTELSTFALLITAGTGLWLMGGHLSSRLARLMKEGMHIPREIGFESARLVERLFDQSFHVLITFAPFLILMILVALVAPMLLSGWLFSWKSLNPDFKRINPLSGLSRMFSLHSLIELAKALLKAALIGGAGVWTIWHYKESVLSLIARPLVPGLTHMGELVALSFLSIAGTMILIATVDVPFKLWDHYRKLRMTKEEVRQENKETEGNPQIKGRIRAQQREMARKRMMTEIPRADVIITNPTHYSVALKYEDGKMGAPRVVAKGMHLLALKIREIGHQHKVPVLEAPPLARALYQHTELGDEIPQTLYNTVAEVLAYVYQLRRHQQYGPPGGKAPVLPELDVPVELDPENKAFKEAGRTGKPGKPGKPE</sequence>
<evidence type="ECO:0000256" key="1">
    <source>
        <dbReference type="ARBA" id="ARBA00004651"/>
    </source>
</evidence>
<dbReference type="PANTHER" id="PTHR30531">
    <property type="entry name" value="FLAGELLAR BIOSYNTHETIC PROTEIN FLHB"/>
    <property type="match status" value="1"/>
</dbReference>
<evidence type="ECO:0000256" key="4">
    <source>
        <dbReference type="ARBA" id="ARBA00022448"/>
    </source>
</evidence>
<dbReference type="PANTHER" id="PTHR30531:SF12">
    <property type="entry name" value="FLAGELLAR BIOSYNTHETIC PROTEIN FLHB"/>
    <property type="match status" value="1"/>
</dbReference>
<feature type="transmembrane region" description="Helical" evidence="13">
    <location>
        <begin position="87"/>
        <end position="116"/>
    </location>
</feature>
<keyword evidence="15" id="KW-0966">Cell projection</keyword>
<comment type="subcellular location">
    <subcellularLocation>
        <location evidence="1">Cell membrane</location>
        <topology evidence="1">Multi-pass membrane protein</topology>
    </subcellularLocation>
</comment>
<comment type="caution">
    <text evidence="13">Lacks conserved residue(s) required for the propagation of feature annotation.</text>
</comment>
<dbReference type="Pfam" id="PF01312">
    <property type="entry name" value="Bac_export_2"/>
    <property type="match status" value="1"/>
</dbReference>
<evidence type="ECO:0000256" key="3">
    <source>
        <dbReference type="ARBA" id="ARBA00021622"/>
    </source>
</evidence>
<feature type="transmembrane region" description="Helical" evidence="13">
    <location>
        <begin position="33"/>
        <end position="53"/>
    </location>
</feature>
<protein>
    <recommendedName>
        <fullName evidence="3 13">Flagellar biosynthetic protein FlhB</fullName>
    </recommendedName>
</protein>
<dbReference type="Gene3D" id="3.40.1690.10">
    <property type="entry name" value="secretion proteins EscU"/>
    <property type="match status" value="1"/>
</dbReference>
<keyword evidence="10 13" id="KW-0472">Membrane</keyword>
<feature type="region of interest" description="Disordered" evidence="14">
    <location>
        <begin position="374"/>
        <end position="398"/>
    </location>
</feature>
<keyword evidence="11 13" id="KW-1006">Bacterial flagellum protein export</keyword>
<dbReference type="NCBIfam" id="TIGR00328">
    <property type="entry name" value="flhB"/>
    <property type="match status" value="1"/>
</dbReference>
<dbReference type="GO" id="GO:0009306">
    <property type="term" value="P:protein secretion"/>
    <property type="evidence" value="ECO:0007669"/>
    <property type="project" value="InterPro"/>
</dbReference>
<comment type="similarity">
    <text evidence="2 13">Belongs to the type III secretion exporter family.</text>
</comment>
<organism evidence="15 16">
    <name type="scientific">Nitrosospira multiformis</name>
    <dbReference type="NCBI Taxonomy" id="1231"/>
    <lineage>
        <taxon>Bacteria</taxon>
        <taxon>Pseudomonadati</taxon>
        <taxon>Pseudomonadota</taxon>
        <taxon>Betaproteobacteria</taxon>
        <taxon>Nitrosomonadales</taxon>
        <taxon>Nitrosomonadaceae</taxon>
        <taxon>Nitrosospira</taxon>
    </lineage>
</organism>
<dbReference type="GO" id="GO:0005886">
    <property type="term" value="C:plasma membrane"/>
    <property type="evidence" value="ECO:0007669"/>
    <property type="project" value="UniProtKB-SubCell"/>
</dbReference>
<evidence type="ECO:0000313" key="15">
    <source>
        <dbReference type="EMBL" id="SEM80397.1"/>
    </source>
</evidence>
<dbReference type="GO" id="GO:0044780">
    <property type="term" value="P:bacterial-type flagellum assembly"/>
    <property type="evidence" value="ECO:0007669"/>
    <property type="project" value="InterPro"/>
</dbReference>
<keyword evidence="15" id="KW-0282">Flagellum</keyword>
<evidence type="ECO:0000256" key="14">
    <source>
        <dbReference type="SAM" id="MobiDB-lite"/>
    </source>
</evidence>
<keyword evidence="4 13" id="KW-0813">Transport</keyword>
<evidence type="ECO:0000256" key="9">
    <source>
        <dbReference type="ARBA" id="ARBA00022989"/>
    </source>
</evidence>
<gene>
    <name evidence="13" type="primary">flhB</name>
    <name evidence="15" type="ORF">SAMN05216404_101201</name>
</gene>
<keyword evidence="15" id="KW-0969">Cilium</keyword>
<evidence type="ECO:0000256" key="8">
    <source>
        <dbReference type="ARBA" id="ARBA00022927"/>
    </source>
</evidence>
<keyword evidence="6 13" id="KW-0812">Transmembrane</keyword>
<evidence type="ECO:0000256" key="10">
    <source>
        <dbReference type="ARBA" id="ARBA00023136"/>
    </source>
</evidence>
<evidence type="ECO:0000256" key="5">
    <source>
        <dbReference type="ARBA" id="ARBA00022475"/>
    </source>
</evidence>
<dbReference type="InterPro" id="IPR029025">
    <property type="entry name" value="T3SS_substrate_exporter_C"/>
</dbReference>
<dbReference type="RefSeq" id="WP_074743730.1">
    <property type="nucleotide sequence ID" value="NZ_FOCT01000001.1"/>
</dbReference>
<keyword evidence="5 13" id="KW-1003">Cell membrane</keyword>